<feature type="transmembrane region" description="Helical" evidence="2">
    <location>
        <begin position="282"/>
        <end position="305"/>
    </location>
</feature>
<dbReference type="AlphaFoldDB" id="A0A2A9NSH3"/>
<evidence type="ECO:0000256" key="1">
    <source>
        <dbReference type="SAM" id="MobiDB-lite"/>
    </source>
</evidence>
<evidence type="ECO:0000256" key="2">
    <source>
        <dbReference type="SAM" id="Phobius"/>
    </source>
</evidence>
<name>A0A2A9NSH3_9AGAR</name>
<organism evidence="3 4">
    <name type="scientific">Amanita thiersii Skay4041</name>
    <dbReference type="NCBI Taxonomy" id="703135"/>
    <lineage>
        <taxon>Eukaryota</taxon>
        <taxon>Fungi</taxon>
        <taxon>Dikarya</taxon>
        <taxon>Basidiomycota</taxon>
        <taxon>Agaricomycotina</taxon>
        <taxon>Agaricomycetes</taxon>
        <taxon>Agaricomycetidae</taxon>
        <taxon>Agaricales</taxon>
        <taxon>Pluteineae</taxon>
        <taxon>Amanitaceae</taxon>
        <taxon>Amanita</taxon>
    </lineage>
</organism>
<sequence>MSPLAGRPPFATDEPDSIYETPQPTRKLRKPAPENPNKRTSAYDMYDNYLGAGNQSNDASRQSGVGALGMGLLTMDDDDMSDDEGPAVMQPSAPVSNKHAALAAAAAPPPINTNKSLPPPNQHDMKIAAPRPGYAAPIAALNLSRPEPAVSPQTRSGQQQLQNPFIRPSLENPFNPPHPGAIRAQYAAASPAPSLPPQQPHPLQPPMTPIMPVFARPAKSSAITFEEKPKIPRTEGTVLPSRGEKGDDFWKRFSMIAKEPNSHKESNWLKKTRSGSSRLNRWVWVVGILLLLCIAGAIVLGVFASRNHPGHQPPKALGGSANEAAPVTSSAPAQGTGTASRSLHVSPTHTVARRDVWETDTPIPSPAVRAFQNRNKSRKLSTSSHRRLVNVAF</sequence>
<protein>
    <submittedName>
        <fullName evidence="3">Uncharacterized protein</fullName>
    </submittedName>
</protein>
<dbReference type="OrthoDB" id="3261666at2759"/>
<feature type="compositionally biased region" description="Polar residues" evidence="1">
    <location>
        <begin position="53"/>
        <end position="63"/>
    </location>
</feature>
<keyword evidence="2" id="KW-0812">Transmembrane</keyword>
<feature type="compositionally biased region" description="Acidic residues" evidence="1">
    <location>
        <begin position="75"/>
        <end position="85"/>
    </location>
</feature>
<feature type="region of interest" description="Disordered" evidence="1">
    <location>
        <begin position="1"/>
        <end position="122"/>
    </location>
</feature>
<dbReference type="EMBL" id="KZ301990">
    <property type="protein sequence ID" value="PFH51261.1"/>
    <property type="molecule type" value="Genomic_DNA"/>
</dbReference>
<dbReference type="STRING" id="703135.A0A2A9NSH3"/>
<keyword evidence="2" id="KW-1133">Transmembrane helix</keyword>
<evidence type="ECO:0000313" key="4">
    <source>
        <dbReference type="Proteomes" id="UP000242287"/>
    </source>
</evidence>
<feature type="region of interest" description="Disordered" evidence="1">
    <location>
        <begin position="312"/>
        <end position="367"/>
    </location>
</feature>
<feature type="compositionally biased region" description="Polar residues" evidence="1">
    <location>
        <begin position="327"/>
        <end position="349"/>
    </location>
</feature>
<feature type="compositionally biased region" description="Pro residues" evidence="1">
    <location>
        <begin position="107"/>
        <end position="121"/>
    </location>
</feature>
<gene>
    <name evidence="3" type="ORF">AMATHDRAFT_143085</name>
</gene>
<evidence type="ECO:0000313" key="3">
    <source>
        <dbReference type="EMBL" id="PFH51261.1"/>
    </source>
</evidence>
<keyword evidence="2" id="KW-0472">Membrane</keyword>
<proteinExistence type="predicted"/>
<keyword evidence="4" id="KW-1185">Reference proteome</keyword>
<accession>A0A2A9NSH3</accession>
<reference evidence="3 4" key="1">
    <citation type="submission" date="2014-02" db="EMBL/GenBank/DDBJ databases">
        <title>Transposable element dynamics among asymbiotic and ectomycorrhizal Amanita fungi.</title>
        <authorList>
            <consortium name="DOE Joint Genome Institute"/>
            <person name="Hess J."/>
            <person name="Skrede I."/>
            <person name="Wolfe B."/>
            <person name="LaButti K."/>
            <person name="Ohm R.A."/>
            <person name="Grigoriev I.V."/>
            <person name="Pringle A."/>
        </authorList>
    </citation>
    <scope>NUCLEOTIDE SEQUENCE [LARGE SCALE GENOMIC DNA]</scope>
    <source>
        <strain evidence="3 4">SKay4041</strain>
    </source>
</reference>
<dbReference type="Proteomes" id="UP000242287">
    <property type="component" value="Unassembled WGS sequence"/>
</dbReference>